<dbReference type="Gene3D" id="1.10.238.10">
    <property type="entry name" value="EF-hand"/>
    <property type="match status" value="1"/>
</dbReference>
<dbReference type="SUPFAM" id="SSF52058">
    <property type="entry name" value="L domain-like"/>
    <property type="match status" value="1"/>
</dbReference>
<dbReference type="Pfam" id="PF00397">
    <property type="entry name" value="WW"/>
    <property type="match status" value="2"/>
</dbReference>
<evidence type="ECO:0000259" key="3">
    <source>
        <dbReference type="PROSITE" id="PS50222"/>
    </source>
</evidence>
<dbReference type="InterPro" id="IPR052592">
    <property type="entry name" value="LRR-RLK"/>
</dbReference>
<dbReference type="PROSITE" id="PS50020">
    <property type="entry name" value="WW_DOMAIN_2"/>
    <property type="match status" value="2"/>
</dbReference>
<dbReference type="SMART" id="SM00456">
    <property type="entry name" value="WW"/>
    <property type="match status" value="2"/>
</dbReference>
<organism evidence="4 5">
    <name type="scientific">Saprolegnia parasitica (strain CBS 223.65)</name>
    <dbReference type="NCBI Taxonomy" id="695850"/>
    <lineage>
        <taxon>Eukaryota</taxon>
        <taxon>Sar</taxon>
        <taxon>Stramenopiles</taxon>
        <taxon>Oomycota</taxon>
        <taxon>Saprolegniomycetes</taxon>
        <taxon>Saprolegniales</taxon>
        <taxon>Saprolegniaceae</taxon>
        <taxon>Saprolegnia</taxon>
    </lineage>
</organism>
<dbReference type="EMBL" id="KK583203">
    <property type="protein sequence ID" value="KDO30056.1"/>
    <property type="molecule type" value="Genomic_DNA"/>
</dbReference>
<dbReference type="PANTHER" id="PTHR48054:SF82">
    <property type="entry name" value="LRR RECEPTOR-LIKE SERINE_THREONINE-PROTEIN KINASE FLS2"/>
    <property type="match status" value="1"/>
</dbReference>
<evidence type="ECO:0000313" key="4">
    <source>
        <dbReference type="EMBL" id="KDO30056.1"/>
    </source>
</evidence>
<dbReference type="SUPFAM" id="SSF47473">
    <property type="entry name" value="EF-hand"/>
    <property type="match status" value="1"/>
</dbReference>
<feature type="domain" description="WW" evidence="2">
    <location>
        <begin position="215"/>
        <end position="249"/>
    </location>
</feature>
<keyword evidence="1" id="KW-0106">Calcium</keyword>
<evidence type="ECO:0000259" key="2">
    <source>
        <dbReference type="PROSITE" id="PS50020"/>
    </source>
</evidence>
<dbReference type="OrthoDB" id="206948at2759"/>
<dbReference type="SUPFAM" id="SSF51045">
    <property type="entry name" value="WW domain"/>
    <property type="match status" value="2"/>
</dbReference>
<feature type="domain" description="WW" evidence="2">
    <location>
        <begin position="267"/>
        <end position="300"/>
    </location>
</feature>
<dbReference type="InterPro" id="IPR036020">
    <property type="entry name" value="WW_dom_sf"/>
</dbReference>
<accession>A0A067CU34</accession>
<dbReference type="InterPro" id="IPR011992">
    <property type="entry name" value="EF-hand-dom_pair"/>
</dbReference>
<dbReference type="Gene3D" id="2.20.70.10">
    <property type="match status" value="2"/>
</dbReference>
<dbReference type="CDD" id="cd00201">
    <property type="entry name" value="WW"/>
    <property type="match status" value="2"/>
</dbReference>
<dbReference type="PROSITE" id="PS00018">
    <property type="entry name" value="EF_HAND_1"/>
    <property type="match status" value="2"/>
</dbReference>
<dbReference type="InterPro" id="IPR001611">
    <property type="entry name" value="Leu-rich_rpt"/>
</dbReference>
<dbReference type="AlphaFoldDB" id="A0A067CU34"/>
<feature type="domain" description="EF-hand" evidence="3">
    <location>
        <begin position="317"/>
        <end position="352"/>
    </location>
</feature>
<dbReference type="InterPro" id="IPR032675">
    <property type="entry name" value="LRR_dom_sf"/>
</dbReference>
<dbReference type="CDD" id="cd00051">
    <property type="entry name" value="EFh"/>
    <property type="match status" value="1"/>
</dbReference>
<dbReference type="GO" id="GO:0005509">
    <property type="term" value="F:calcium ion binding"/>
    <property type="evidence" value="ECO:0007669"/>
    <property type="project" value="InterPro"/>
</dbReference>
<dbReference type="InterPro" id="IPR001202">
    <property type="entry name" value="WW_dom"/>
</dbReference>
<dbReference type="InterPro" id="IPR002048">
    <property type="entry name" value="EF_hand_dom"/>
</dbReference>
<dbReference type="SMART" id="SM00054">
    <property type="entry name" value="EFh"/>
    <property type="match status" value="2"/>
</dbReference>
<dbReference type="PROSITE" id="PS01159">
    <property type="entry name" value="WW_DOMAIN_1"/>
    <property type="match status" value="1"/>
</dbReference>
<dbReference type="STRING" id="695850.A0A067CU34"/>
<dbReference type="PROSITE" id="PS50096">
    <property type="entry name" value="IQ"/>
    <property type="match status" value="1"/>
</dbReference>
<name>A0A067CU34_SAPPC</name>
<reference evidence="4 5" key="1">
    <citation type="journal article" date="2013" name="PLoS Genet.">
        <title>Distinctive expansion of potential virulence genes in the genome of the oomycete fish pathogen Saprolegnia parasitica.</title>
        <authorList>
            <person name="Jiang R.H."/>
            <person name="de Bruijn I."/>
            <person name="Haas B.J."/>
            <person name="Belmonte R."/>
            <person name="Lobach L."/>
            <person name="Christie J."/>
            <person name="van den Ackerveken G."/>
            <person name="Bottin A."/>
            <person name="Bulone V."/>
            <person name="Diaz-Moreno S.M."/>
            <person name="Dumas B."/>
            <person name="Fan L."/>
            <person name="Gaulin E."/>
            <person name="Govers F."/>
            <person name="Grenville-Briggs L.J."/>
            <person name="Horner N.R."/>
            <person name="Levin J.Z."/>
            <person name="Mammella M."/>
            <person name="Meijer H.J."/>
            <person name="Morris P."/>
            <person name="Nusbaum C."/>
            <person name="Oome S."/>
            <person name="Phillips A.J."/>
            <person name="van Rooyen D."/>
            <person name="Rzeszutek E."/>
            <person name="Saraiva M."/>
            <person name="Secombes C.J."/>
            <person name="Seidl M.F."/>
            <person name="Snel B."/>
            <person name="Stassen J.H."/>
            <person name="Sykes S."/>
            <person name="Tripathy S."/>
            <person name="van den Berg H."/>
            <person name="Vega-Arreguin J.C."/>
            <person name="Wawra S."/>
            <person name="Young S.K."/>
            <person name="Zeng Q."/>
            <person name="Dieguez-Uribeondo J."/>
            <person name="Russ C."/>
            <person name="Tyler B.M."/>
            <person name="van West P."/>
        </authorList>
    </citation>
    <scope>NUCLEOTIDE SEQUENCE [LARGE SCALE GENOMIC DNA]</scope>
    <source>
        <strain evidence="4 5">CBS 223.65</strain>
    </source>
</reference>
<dbReference type="KEGG" id="spar:SPRG_05247"/>
<dbReference type="Proteomes" id="UP000030745">
    <property type="component" value="Unassembled WGS sequence"/>
</dbReference>
<evidence type="ECO:0000313" key="5">
    <source>
        <dbReference type="Proteomes" id="UP000030745"/>
    </source>
</evidence>
<dbReference type="RefSeq" id="XP_012199237.1">
    <property type="nucleotide sequence ID" value="XM_012343847.1"/>
</dbReference>
<dbReference type="PROSITE" id="PS50222">
    <property type="entry name" value="EF_HAND_2"/>
    <property type="match status" value="2"/>
</dbReference>
<gene>
    <name evidence="4" type="ORF">SPRG_05247</name>
</gene>
<dbReference type="PANTHER" id="PTHR48054">
    <property type="entry name" value="RECEPTOR KINASE-LIKE PROTEIN XA21"/>
    <property type="match status" value="1"/>
</dbReference>
<sequence>MVVLDIEKREIHALCDLFHALDGSRWRRKDGWLKLDQTQETSSGVGLDWFGTKWDKGRLVALDLSRNDLRGSLPDIFGTFKKLRSLQLRDNPRLRGRLPPSLYSLQRLQLVYLDGTQLGHVIPPALAHNLHVTQYKSDAIATIRFHTPGPCQWMVDISEQEMYVVAAKLEAARQPPPPRAIERSAMNATGAERTAAATKLQQHYRAKMARRKFHDFLSTIYEVYVDAASGAAYYVDTRTGDSTWEKPALLRRVEAVTGTKKAPPPVLPQLDEWQALHDDDGHEYFWNPRTNETRWEDPRRRPTIRDELLRRYGFESTDDERYARLFAEYDRDHSGNIDADEFTALCGDLGLPMGPAQIASVLQTLDTSGDGLLSVDELKLWLDAAH</sequence>
<dbReference type="Pfam" id="PF00560">
    <property type="entry name" value="LRR_1"/>
    <property type="match status" value="1"/>
</dbReference>
<dbReference type="InterPro" id="IPR018247">
    <property type="entry name" value="EF_Hand_1_Ca_BS"/>
</dbReference>
<feature type="domain" description="EF-hand" evidence="3">
    <location>
        <begin position="353"/>
        <end position="386"/>
    </location>
</feature>
<evidence type="ECO:0000256" key="1">
    <source>
        <dbReference type="ARBA" id="ARBA00022837"/>
    </source>
</evidence>
<proteinExistence type="predicted"/>
<keyword evidence="5" id="KW-1185">Reference proteome</keyword>
<dbReference type="VEuPathDB" id="FungiDB:SPRG_05247"/>
<dbReference type="GeneID" id="24127649"/>
<dbReference type="OMA" id="NETRWED"/>
<dbReference type="Gene3D" id="3.80.10.10">
    <property type="entry name" value="Ribonuclease Inhibitor"/>
    <property type="match status" value="1"/>
</dbReference>
<dbReference type="Pfam" id="PF13499">
    <property type="entry name" value="EF-hand_7"/>
    <property type="match status" value="1"/>
</dbReference>
<protein>
    <submittedName>
        <fullName evidence="4">Uncharacterized protein</fullName>
    </submittedName>
</protein>